<dbReference type="InterPro" id="IPR050238">
    <property type="entry name" value="DNA_Rep/Repair_Clamp_Loader"/>
</dbReference>
<dbReference type="NCBIfam" id="TIGR02397">
    <property type="entry name" value="dnaX_nterm"/>
    <property type="match status" value="1"/>
</dbReference>
<dbReference type="Pfam" id="PF13177">
    <property type="entry name" value="DNA_pol3_delta2"/>
    <property type="match status" value="1"/>
</dbReference>
<dbReference type="InterPro" id="IPR048448">
    <property type="entry name" value="DnaX-like_C"/>
</dbReference>
<name>A0A0G0NCK9_9BACT</name>
<dbReference type="CDD" id="cd00009">
    <property type="entry name" value="AAA"/>
    <property type="match status" value="1"/>
</dbReference>
<dbReference type="GO" id="GO:0009360">
    <property type="term" value="C:DNA polymerase III complex"/>
    <property type="evidence" value="ECO:0007669"/>
    <property type="project" value="InterPro"/>
</dbReference>
<dbReference type="InterPro" id="IPR003593">
    <property type="entry name" value="AAA+_ATPase"/>
</dbReference>
<dbReference type="SUPFAM" id="SSF52540">
    <property type="entry name" value="P-loop containing nucleoside triphosphate hydrolases"/>
    <property type="match status" value="1"/>
</dbReference>
<evidence type="ECO:0000256" key="4">
    <source>
        <dbReference type="SAM" id="MobiDB-lite"/>
    </source>
</evidence>
<dbReference type="Gene3D" id="1.10.8.60">
    <property type="match status" value="1"/>
</dbReference>
<comment type="function">
    <text evidence="3">DNA polymerase III is a complex, multichain enzyme responsible for most of the replicative synthesis in bacteria. This DNA polymerase also exhibits 3' to 5' exonuclease activity.</text>
</comment>
<gene>
    <name evidence="3" type="primary">dnaX</name>
    <name evidence="6" type="ORF">UT39_C0018G0029</name>
</gene>
<dbReference type="STRING" id="1618550.UT39_C0018G0029"/>
<comment type="subunit">
    <text evidence="3">DNA polymerase III contains a core (composed of alpha, epsilon and theta chains) that associates with a tau subunit. This core dimerizes to form the POLIII' complex. PolIII' associates with the gamma complex (composed of gamma, delta, delta', psi and chi chains) and with the beta chain to form the complete DNA polymerase III complex.</text>
</comment>
<evidence type="ECO:0000256" key="3">
    <source>
        <dbReference type="RuleBase" id="RU364063"/>
    </source>
</evidence>
<dbReference type="AlphaFoldDB" id="A0A0G0NCK9"/>
<dbReference type="PATRIC" id="fig|1618550.3.peg.960"/>
<dbReference type="InterPro" id="IPR027417">
    <property type="entry name" value="P-loop_NTPase"/>
</dbReference>
<feature type="compositionally biased region" description="Basic and acidic residues" evidence="4">
    <location>
        <begin position="350"/>
        <end position="373"/>
    </location>
</feature>
<reference evidence="6 7" key="1">
    <citation type="journal article" date="2015" name="Nature">
        <title>rRNA introns, odd ribosomes, and small enigmatic genomes across a large radiation of phyla.</title>
        <authorList>
            <person name="Brown C.T."/>
            <person name="Hug L.A."/>
            <person name="Thomas B.C."/>
            <person name="Sharon I."/>
            <person name="Castelle C.J."/>
            <person name="Singh A."/>
            <person name="Wilkins M.J."/>
            <person name="Williams K.H."/>
            <person name="Banfield J.F."/>
        </authorList>
    </citation>
    <scope>NUCLEOTIDE SEQUENCE [LARGE SCALE GENOMIC DNA]</scope>
</reference>
<comment type="similarity">
    <text evidence="3">Belongs to the DnaX/STICHEL family.</text>
</comment>
<dbReference type="PANTHER" id="PTHR11669">
    <property type="entry name" value="REPLICATION FACTOR C / DNA POLYMERASE III GAMMA-TAU SUBUNIT"/>
    <property type="match status" value="1"/>
</dbReference>
<protein>
    <recommendedName>
        <fullName evidence="3">DNA polymerase III subunit gamma/tau</fullName>
        <ecNumber evidence="3">2.7.7.7</ecNumber>
    </recommendedName>
</protein>
<dbReference type="Gene3D" id="3.30.300.180">
    <property type="match status" value="1"/>
</dbReference>
<accession>A0A0G0NCK9</accession>
<evidence type="ECO:0000313" key="7">
    <source>
        <dbReference type="Proteomes" id="UP000034246"/>
    </source>
</evidence>
<dbReference type="Proteomes" id="UP000034246">
    <property type="component" value="Unassembled WGS sequence"/>
</dbReference>
<feature type="region of interest" description="Disordered" evidence="4">
    <location>
        <begin position="350"/>
        <end position="383"/>
    </location>
</feature>
<comment type="catalytic activity">
    <reaction evidence="2 3">
        <text>DNA(n) + a 2'-deoxyribonucleoside 5'-triphosphate = DNA(n+1) + diphosphate</text>
        <dbReference type="Rhea" id="RHEA:22508"/>
        <dbReference type="Rhea" id="RHEA-COMP:17339"/>
        <dbReference type="Rhea" id="RHEA-COMP:17340"/>
        <dbReference type="ChEBI" id="CHEBI:33019"/>
        <dbReference type="ChEBI" id="CHEBI:61560"/>
        <dbReference type="ChEBI" id="CHEBI:173112"/>
        <dbReference type="EC" id="2.7.7.7"/>
    </reaction>
</comment>
<dbReference type="InterPro" id="IPR012763">
    <property type="entry name" value="DNA_pol_III_sug/sutau_N"/>
</dbReference>
<keyword evidence="3" id="KW-0808">Transferase</keyword>
<keyword evidence="3" id="KW-0548">Nucleotidyltransferase</keyword>
<dbReference type="Pfam" id="PF20964">
    <property type="entry name" value="DnaX_C"/>
    <property type="match status" value="1"/>
</dbReference>
<feature type="domain" description="AAA+ ATPase" evidence="5">
    <location>
        <begin position="34"/>
        <end position="177"/>
    </location>
</feature>
<evidence type="ECO:0000256" key="2">
    <source>
        <dbReference type="ARBA" id="ARBA00049244"/>
    </source>
</evidence>
<evidence type="ECO:0000259" key="5">
    <source>
        <dbReference type="SMART" id="SM00382"/>
    </source>
</evidence>
<dbReference type="SMART" id="SM00382">
    <property type="entry name" value="AAA"/>
    <property type="match status" value="1"/>
</dbReference>
<organism evidence="6 7">
    <name type="scientific">Candidatus Woesebacteria bacterium GW2011_GWA1_39_21</name>
    <dbReference type="NCBI Taxonomy" id="1618550"/>
    <lineage>
        <taxon>Bacteria</taxon>
        <taxon>Candidatus Woeseibacteriota</taxon>
    </lineage>
</organism>
<keyword evidence="3" id="KW-0067">ATP-binding</keyword>
<dbReference type="EC" id="2.7.7.7" evidence="3"/>
<keyword evidence="1 3" id="KW-0239">DNA-directed DNA polymerase</keyword>
<evidence type="ECO:0000313" key="6">
    <source>
        <dbReference type="EMBL" id="KKR10556.1"/>
    </source>
</evidence>
<dbReference type="GO" id="GO:0005524">
    <property type="term" value="F:ATP binding"/>
    <property type="evidence" value="ECO:0007669"/>
    <property type="project" value="UniProtKB-KW"/>
</dbReference>
<proteinExistence type="inferred from homology"/>
<dbReference type="GO" id="GO:0003887">
    <property type="term" value="F:DNA-directed DNA polymerase activity"/>
    <property type="evidence" value="ECO:0007669"/>
    <property type="project" value="UniProtKB-KW"/>
</dbReference>
<keyword evidence="3" id="KW-0547">Nucleotide-binding</keyword>
<dbReference type="GO" id="GO:0006261">
    <property type="term" value="P:DNA-templated DNA replication"/>
    <property type="evidence" value="ECO:0007669"/>
    <property type="project" value="TreeGrafter"/>
</dbReference>
<dbReference type="InterPro" id="IPR038454">
    <property type="entry name" value="DnaA_N_sf"/>
</dbReference>
<dbReference type="Gene3D" id="3.40.50.300">
    <property type="entry name" value="P-loop containing nucleotide triphosphate hydrolases"/>
    <property type="match status" value="1"/>
</dbReference>
<dbReference type="EMBL" id="LBWP01000018">
    <property type="protein sequence ID" value="KKR10556.1"/>
    <property type="molecule type" value="Genomic_DNA"/>
</dbReference>
<keyword evidence="3" id="KW-0235">DNA replication</keyword>
<evidence type="ECO:0000256" key="1">
    <source>
        <dbReference type="ARBA" id="ARBA00022932"/>
    </source>
</evidence>
<dbReference type="PANTHER" id="PTHR11669:SF0">
    <property type="entry name" value="PROTEIN STICHEL-LIKE 2"/>
    <property type="match status" value="1"/>
</dbReference>
<sequence length="525" mass="58203">MTTLYLKYRPQKISELDLSDVRDLLSKIVSSGKIPHAFLFEGPRGSGKTSAARIIAKVLNCTNLSKDGEPCNECEQCVSITKGTNIDVIEMDAASHRGIDDIRLVRDSVKLSPSSAKKKVYVIDEAHMLTTEASNALLKTLEEPPGHVVFILATTNPEKLIDTIKSRTVRINFNKATVAEIVKSLTNVVTKEKLAYKNEVLELIAQNVDGSFRDAKKILEEVSIKGLLDNLEKAQNYLFSKSDFNIDEFFERIYKKDFQGCIETLDVAEKSGVPAKVVYKQVVTKLKDLLFSVSDFIKDPSNKFEKQSVLALSDIFITFWGKYQNDVSDYMPFYLSVAAWCDSEIGGEEDKKAPIKKNERPRSAVDENAKLNHDSGNGADANYQTDGLTPPLVNGENISEEVWKQVLQVIRAKNASTEALLRASKPLNFDGKTLSLGVFYKFHKEKLESVPHNICLEDCLQDVTGSTVKVECFLTQPESVNETKSTNGVHDATDGEAKQNGAGTQVLLSETEDPDLAKLVDEVFG</sequence>
<comment type="caution">
    <text evidence="6">The sequence shown here is derived from an EMBL/GenBank/DDBJ whole genome shotgun (WGS) entry which is preliminary data.</text>
</comment>